<dbReference type="Proteomes" id="UP000823388">
    <property type="component" value="Chromosome 7K"/>
</dbReference>
<evidence type="ECO:0000256" key="1">
    <source>
        <dbReference type="SAM" id="MobiDB-lite"/>
    </source>
</evidence>
<evidence type="ECO:0000313" key="2">
    <source>
        <dbReference type="EMBL" id="KAG2574304.1"/>
    </source>
</evidence>
<proteinExistence type="predicted"/>
<accession>A0A8T0QPD3</accession>
<comment type="caution">
    <text evidence="2">The sequence shown here is derived from an EMBL/GenBank/DDBJ whole genome shotgun (WGS) entry which is preliminary data.</text>
</comment>
<feature type="compositionally biased region" description="Basic and acidic residues" evidence="1">
    <location>
        <begin position="31"/>
        <end position="44"/>
    </location>
</feature>
<feature type="compositionally biased region" description="Basic residues" evidence="1">
    <location>
        <begin position="45"/>
        <end position="55"/>
    </location>
</feature>
<name>A0A8T0QPD3_PANVG</name>
<feature type="compositionally biased region" description="Basic residues" evidence="1">
    <location>
        <begin position="108"/>
        <end position="120"/>
    </location>
</feature>
<keyword evidence="3" id="KW-1185">Reference proteome</keyword>
<organism evidence="2 3">
    <name type="scientific">Panicum virgatum</name>
    <name type="common">Blackwell switchgrass</name>
    <dbReference type="NCBI Taxonomy" id="38727"/>
    <lineage>
        <taxon>Eukaryota</taxon>
        <taxon>Viridiplantae</taxon>
        <taxon>Streptophyta</taxon>
        <taxon>Embryophyta</taxon>
        <taxon>Tracheophyta</taxon>
        <taxon>Spermatophyta</taxon>
        <taxon>Magnoliopsida</taxon>
        <taxon>Liliopsida</taxon>
        <taxon>Poales</taxon>
        <taxon>Poaceae</taxon>
        <taxon>PACMAD clade</taxon>
        <taxon>Panicoideae</taxon>
        <taxon>Panicodae</taxon>
        <taxon>Paniceae</taxon>
        <taxon>Panicinae</taxon>
        <taxon>Panicum</taxon>
        <taxon>Panicum sect. Hiantes</taxon>
    </lineage>
</organism>
<evidence type="ECO:0000313" key="3">
    <source>
        <dbReference type="Proteomes" id="UP000823388"/>
    </source>
</evidence>
<sequence length="245" mass="26941">MENGGGWSRSEMEYSQHMRVGPVRQNLADEFDPRGFRPSRDGRRLLPRLRHRRGGRSGGAQFRVETGRGGSSFSRRPVLPPPLPLQADGGAEGRVDPTAARRCGGGQRRVRPPAHLRSIRRALAASSGAGRAGEEGRFRRDLSLRSRSPAVAPSDSAVNGNQPRGPERASSAGPQAQELCPDVPRVRVLRLVARPSRPVPIDYAGDLNLQVVVLQMLDQFGKSSEIEWYFVLLGKILFLHEMEIS</sequence>
<gene>
    <name evidence="2" type="ORF">PVAP13_7KG252100</name>
</gene>
<protein>
    <submittedName>
        <fullName evidence="2">Uncharacterized protein</fullName>
    </submittedName>
</protein>
<reference evidence="2" key="1">
    <citation type="submission" date="2020-05" db="EMBL/GenBank/DDBJ databases">
        <title>WGS assembly of Panicum virgatum.</title>
        <authorList>
            <person name="Lovell J.T."/>
            <person name="Jenkins J."/>
            <person name="Shu S."/>
            <person name="Juenger T.E."/>
            <person name="Schmutz J."/>
        </authorList>
    </citation>
    <scope>NUCLEOTIDE SEQUENCE</scope>
    <source>
        <strain evidence="2">AP13</strain>
    </source>
</reference>
<feature type="region of interest" description="Disordered" evidence="1">
    <location>
        <begin position="18"/>
        <end position="177"/>
    </location>
</feature>
<dbReference type="EMBL" id="CM029049">
    <property type="protein sequence ID" value="KAG2574304.1"/>
    <property type="molecule type" value="Genomic_DNA"/>
</dbReference>
<dbReference type="AlphaFoldDB" id="A0A8T0QPD3"/>
<feature type="compositionally biased region" description="Basic and acidic residues" evidence="1">
    <location>
        <begin position="132"/>
        <end position="144"/>
    </location>
</feature>